<evidence type="ECO:0000313" key="3">
    <source>
        <dbReference type="EMBL" id="KZN55791.1"/>
    </source>
</evidence>
<dbReference type="InterPro" id="IPR010987">
    <property type="entry name" value="Glutathione-S-Trfase_C-like"/>
</dbReference>
<dbReference type="Gene3D" id="1.20.1050.10">
    <property type="match status" value="1"/>
</dbReference>
<dbReference type="SFLD" id="SFLDG00358">
    <property type="entry name" value="Main_(cytGST)"/>
    <property type="match status" value="1"/>
</dbReference>
<dbReference type="AlphaFoldDB" id="A0A167GLG1"/>
<dbReference type="Gene3D" id="3.40.30.10">
    <property type="entry name" value="Glutaredoxin"/>
    <property type="match status" value="1"/>
</dbReference>
<evidence type="ECO:0008006" key="5">
    <source>
        <dbReference type="Google" id="ProtNLM"/>
    </source>
</evidence>
<dbReference type="InterPro" id="IPR036249">
    <property type="entry name" value="Thioredoxin-like_sf"/>
</dbReference>
<dbReference type="PATRIC" id="fig|1365253.3.peg.815"/>
<reference evidence="3 4" key="1">
    <citation type="submission" date="2013-07" db="EMBL/GenBank/DDBJ databases">
        <title>Comparative Genomic and Metabolomic Analysis of Twelve Strains of Pseudoalteromonas luteoviolacea.</title>
        <authorList>
            <person name="Vynne N.G."/>
            <person name="Mansson M."/>
            <person name="Gram L."/>
        </authorList>
    </citation>
    <scope>NUCLEOTIDE SEQUENCE [LARGE SCALE GENOMIC DNA]</scope>
    <source>
        <strain evidence="3 4">NCIMB 1942</strain>
    </source>
</reference>
<dbReference type="SUPFAM" id="SSF52833">
    <property type="entry name" value="Thioredoxin-like"/>
    <property type="match status" value="1"/>
</dbReference>
<organism evidence="3 4">
    <name type="scientific">Pseudoalteromonas luteoviolacea NCIMB 1942</name>
    <dbReference type="NCBI Taxonomy" id="1365253"/>
    <lineage>
        <taxon>Bacteria</taxon>
        <taxon>Pseudomonadati</taxon>
        <taxon>Pseudomonadota</taxon>
        <taxon>Gammaproteobacteria</taxon>
        <taxon>Alteromonadales</taxon>
        <taxon>Pseudoalteromonadaceae</taxon>
        <taxon>Pseudoalteromonas</taxon>
    </lineage>
</organism>
<dbReference type="EMBL" id="AUXT01000046">
    <property type="protein sequence ID" value="KZN55791.1"/>
    <property type="molecule type" value="Genomic_DNA"/>
</dbReference>
<dbReference type="OrthoDB" id="6258999at2"/>
<dbReference type="PANTHER" id="PTHR44051">
    <property type="entry name" value="GLUTATHIONE S-TRANSFERASE-RELATED"/>
    <property type="match status" value="1"/>
</dbReference>
<sequence length="204" mass="22900">MYTLYFIPSACSLAVQVMLRELNQAFTLVNQQNTENFIAVNPANVVPTLVENGNVYTEGAAIMLHLLRTHPSELWPSSLDLQQQTIEDLMFANASMHPAYGRLFFATHAIANEQVRQLFIEEAAKKINKLWQVVSLRLKQREHKGGYLGGGIPGAADIFLAVYARWGAHFFVNIHIPENVRQMLDSVMARQSFKAALLAEESLT</sequence>
<evidence type="ECO:0000259" key="1">
    <source>
        <dbReference type="PROSITE" id="PS50404"/>
    </source>
</evidence>
<comment type="caution">
    <text evidence="3">The sequence shown here is derived from an EMBL/GenBank/DDBJ whole genome shotgun (WGS) entry which is preliminary data.</text>
</comment>
<feature type="domain" description="GST N-terminal" evidence="1">
    <location>
        <begin position="1"/>
        <end position="74"/>
    </location>
</feature>
<dbReference type="SFLD" id="SFLDS00019">
    <property type="entry name" value="Glutathione_Transferase_(cytos"/>
    <property type="match status" value="1"/>
</dbReference>
<evidence type="ECO:0000313" key="4">
    <source>
        <dbReference type="Proteomes" id="UP000076587"/>
    </source>
</evidence>
<dbReference type="Proteomes" id="UP000076587">
    <property type="component" value="Unassembled WGS sequence"/>
</dbReference>
<dbReference type="PROSITE" id="PS50405">
    <property type="entry name" value="GST_CTER"/>
    <property type="match status" value="1"/>
</dbReference>
<dbReference type="Pfam" id="PF13417">
    <property type="entry name" value="GST_N_3"/>
    <property type="match status" value="1"/>
</dbReference>
<accession>A0A167GLG1</accession>
<dbReference type="InterPro" id="IPR004045">
    <property type="entry name" value="Glutathione_S-Trfase_N"/>
</dbReference>
<protein>
    <recommendedName>
        <fullName evidence="5">Glutathione S-transferase</fullName>
    </recommendedName>
</protein>
<dbReference type="SUPFAM" id="SSF47616">
    <property type="entry name" value="GST C-terminal domain-like"/>
    <property type="match status" value="1"/>
</dbReference>
<dbReference type="InterPro" id="IPR036282">
    <property type="entry name" value="Glutathione-S-Trfase_C_sf"/>
</dbReference>
<gene>
    <name evidence="3" type="ORF">N482_04775</name>
</gene>
<dbReference type="RefSeq" id="WP_063375792.1">
    <property type="nucleotide sequence ID" value="NZ_AUXT01000046.1"/>
</dbReference>
<feature type="domain" description="GST C-terminal" evidence="2">
    <location>
        <begin position="78"/>
        <end position="204"/>
    </location>
</feature>
<dbReference type="PANTHER" id="PTHR44051:SF8">
    <property type="entry name" value="GLUTATHIONE S-TRANSFERASE GSTA"/>
    <property type="match status" value="1"/>
</dbReference>
<evidence type="ECO:0000259" key="2">
    <source>
        <dbReference type="PROSITE" id="PS50405"/>
    </source>
</evidence>
<dbReference type="PROSITE" id="PS50404">
    <property type="entry name" value="GST_NTER"/>
    <property type="match status" value="1"/>
</dbReference>
<proteinExistence type="predicted"/>
<dbReference type="InterPro" id="IPR040079">
    <property type="entry name" value="Glutathione_S-Trfase"/>
</dbReference>
<name>A0A167GLG1_9GAMM</name>
<dbReference type="CDD" id="cd03057">
    <property type="entry name" value="GST_N_Beta"/>
    <property type="match status" value="1"/>
</dbReference>